<protein>
    <submittedName>
        <fullName evidence="3">Uncharacterized protein</fullName>
    </submittedName>
</protein>
<sequence>MHRRHPHFARRFGAAFFVPALLLSGCAMGGDPPATTSTEVSAMQQRFIVRYTPGSAPERDPALVADRIAQSARSAGLVDGKGVPGKVTWLRRLAVGADVVSVDPQLDAAQAQRLLDALNAEPDVEYAEPDSRMTIGPGPEMRMRGPAVD</sequence>
<name>A0ABS8U9L8_9GAMM</name>
<accession>A0ABS8U9L8</accession>
<feature type="chain" id="PRO_5045445161" evidence="2">
    <location>
        <begin position="30"/>
        <end position="149"/>
    </location>
</feature>
<evidence type="ECO:0000313" key="4">
    <source>
        <dbReference type="Proteomes" id="UP001430360"/>
    </source>
</evidence>
<evidence type="ECO:0000256" key="2">
    <source>
        <dbReference type="SAM" id="SignalP"/>
    </source>
</evidence>
<reference evidence="3" key="1">
    <citation type="submission" date="2021-12" db="EMBL/GenBank/DDBJ databases">
        <authorList>
            <person name="Ulrich A."/>
        </authorList>
    </citation>
    <scope>NUCLEOTIDE SEQUENCE</scope>
    <source>
        <strain evidence="3">A1P009</strain>
    </source>
</reference>
<keyword evidence="4" id="KW-1185">Reference proteome</keyword>
<keyword evidence="2" id="KW-0732">Signal</keyword>
<organism evidence="3 4">
    <name type="scientific">Luteimonas fraxinea</name>
    <dbReference type="NCBI Taxonomy" id="2901869"/>
    <lineage>
        <taxon>Bacteria</taxon>
        <taxon>Pseudomonadati</taxon>
        <taxon>Pseudomonadota</taxon>
        <taxon>Gammaproteobacteria</taxon>
        <taxon>Lysobacterales</taxon>
        <taxon>Lysobacteraceae</taxon>
        <taxon>Luteimonas</taxon>
    </lineage>
</organism>
<comment type="caution">
    <text evidence="3">The sequence shown here is derived from an EMBL/GenBank/DDBJ whole genome shotgun (WGS) entry which is preliminary data.</text>
</comment>
<dbReference type="RefSeq" id="WP_232134434.1">
    <property type="nucleotide sequence ID" value="NZ_CP089507.1"/>
</dbReference>
<feature type="signal peptide" evidence="2">
    <location>
        <begin position="1"/>
        <end position="29"/>
    </location>
</feature>
<reference evidence="3" key="2">
    <citation type="journal article" date="2022" name="Syst. Appl. Microbiol.">
        <title>Physiological and genomic characterisation of Luteimonas fraxinea sp. nov., a bacterial species associated with trees tolerant to ash dieback.</title>
        <authorList>
            <person name="Ulrich K."/>
            <person name="Becker R."/>
            <person name="Behrendt U."/>
            <person name="Kube M."/>
            <person name="Schneck V."/>
            <person name="Ulrich A."/>
        </authorList>
    </citation>
    <scope>NUCLEOTIDE SEQUENCE</scope>
    <source>
        <strain evidence="3">A1P009</strain>
    </source>
</reference>
<evidence type="ECO:0000256" key="1">
    <source>
        <dbReference type="SAM" id="MobiDB-lite"/>
    </source>
</evidence>
<evidence type="ECO:0000313" key="3">
    <source>
        <dbReference type="EMBL" id="MCD9095934.1"/>
    </source>
</evidence>
<dbReference type="PROSITE" id="PS51257">
    <property type="entry name" value="PROKAR_LIPOPROTEIN"/>
    <property type="match status" value="1"/>
</dbReference>
<dbReference type="EMBL" id="JAJQKU010000001">
    <property type="protein sequence ID" value="MCD9095934.1"/>
    <property type="molecule type" value="Genomic_DNA"/>
</dbReference>
<proteinExistence type="predicted"/>
<dbReference type="Proteomes" id="UP001430360">
    <property type="component" value="Unassembled WGS sequence"/>
</dbReference>
<gene>
    <name evidence="3" type="ORF">LTT95_03125</name>
</gene>
<feature type="region of interest" description="Disordered" evidence="1">
    <location>
        <begin position="125"/>
        <end position="149"/>
    </location>
</feature>